<dbReference type="Proteomes" id="UP000703269">
    <property type="component" value="Unassembled WGS sequence"/>
</dbReference>
<sequence>MLRERTEDISAAARGGVAANPPPCLNPNLRKRKARTAMPRLGTYGRRDNMVKDLDGGVYLVENDFFYEGLLPELPDGADVDAIKSTLIEDGVLNPSGEGWTDWTSKPSEHKGTKEDDVFVKLENLIKHIKNAWDPVSVATLRFVCKPTKTPKSTTNPSSSKPDAFGIKISSDQTTETDDWIDISIPAEFKKGDDARAANDNCVKVLWSMDHLMREDPRRRFVYGFTIEDNKMRMWFTSRSEAFASYYFDWHQHPEKVIKFFLPLLFASEEDLGWDTTIKRHSPRTVEGPAIQYDIEVGDTVYRTQRLISDAGAQLLRGRGTRVWEVRELKDGEETGPSLVLKDVWADEDRDSEKTISDKIHDSGGEKERSVFKKHLIQILHEADVKVQRGQQKVTDHTHRIMRRGQHPVSAERLFVVADYDLAKLGPKSGPHPTGITSLPVPRPVTPPRYCAKIHRRIIFEDVAKTIEEADKLSRVFLCLGHVIRGLCAMHKNGWVHRDISAGNVLIHDRRGKLSDVEYAKHKSDTTRHEIRTGTPYFMSTEVEETNYLHQDDFDGSESSDDDDDEDDDDDINDDDINDDDMDNVFTSLEAAIDAKPQADGSATQQSRFPLASAPGLGKRKLSASDPPEETFRYNPLHDMESIFWLALWMLICVTFERNDPSISEEKWAAYMKQHAIIANKIYDSGSTRITVLLSRKTFKQHLGKALPQVRKVAKKLSRYRRLILTAFRKTETSPGRMDPTFDPKMYTKAMKIFAAIGRGLLKKDLVILQQPAEKRKRVKRVPKTYPPPGFADDSDSGDDSDNDGDDAGDAGDAGPSRPRKARKMAAGASATGTRMTLRSAAKTANIRTEG</sequence>
<evidence type="ECO:0000256" key="1">
    <source>
        <dbReference type="SAM" id="MobiDB-lite"/>
    </source>
</evidence>
<feature type="domain" description="Fungal-type protein kinase" evidence="2">
    <location>
        <begin position="170"/>
        <end position="650"/>
    </location>
</feature>
<feature type="region of interest" description="Disordered" evidence="1">
    <location>
        <begin position="1"/>
        <end position="24"/>
    </location>
</feature>
<feature type="compositionally biased region" description="Acidic residues" evidence="1">
    <location>
        <begin position="554"/>
        <end position="580"/>
    </location>
</feature>
<dbReference type="InterPro" id="IPR040976">
    <property type="entry name" value="Pkinase_fungal"/>
</dbReference>
<dbReference type="Gene3D" id="1.10.510.10">
    <property type="entry name" value="Transferase(Phosphotransferase) domain 1"/>
    <property type="match status" value="1"/>
</dbReference>
<proteinExistence type="predicted"/>
<dbReference type="SUPFAM" id="SSF56112">
    <property type="entry name" value="Protein kinase-like (PK-like)"/>
    <property type="match status" value="1"/>
</dbReference>
<comment type="caution">
    <text evidence="3">The sequence shown here is derived from an EMBL/GenBank/DDBJ whole genome shotgun (WGS) entry which is preliminary data.</text>
</comment>
<dbReference type="InterPro" id="IPR011009">
    <property type="entry name" value="Kinase-like_dom_sf"/>
</dbReference>
<name>A0A9P3GMD2_9APHY</name>
<dbReference type="Pfam" id="PF17667">
    <property type="entry name" value="Pkinase_fungal"/>
    <property type="match status" value="1"/>
</dbReference>
<feature type="region of interest" description="Disordered" evidence="1">
    <location>
        <begin position="551"/>
        <end position="580"/>
    </location>
</feature>
<evidence type="ECO:0000313" key="3">
    <source>
        <dbReference type="EMBL" id="GJE97411.1"/>
    </source>
</evidence>
<organism evidence="3 4">
    <name type="scientific">Phanerochaete sordida</name>
    <dbReference type="NCBI Taxonomy" id="48140"/>
    <lineage>
        <taxon>Eukaryota</taxon>
        <taxon>Fungi</taxon>
        <taxon>Dikarya</taxon>
        <taxon>Basidiomycota</taxon>
        <taxon>Agaricomycotina</taxon>
        <taxon>Agaricomycetes</taxon>
        <taxon>Polyporales</taxon>
        <taxon>Phanerochaetaceae</taxon>
        <taxon>Phanerochaete</taxon>
    </lineage>
</organism>
<keyword evidence="4" id="KW-1185">Reference proteome</keyword>
<dbReference type="OrthoDB" id="3246048at2759"/>
<protein>
    <recommendedName>
        <fullName evidence="2">Fungal-type protein kinase domain-containing protein</fullName>
    </recommendedName>
</protein>
<accession>A0A9P3GMD2</accession>
<evidence type="ECO:0000313" key="4">
    <source>
        <dbReference type="Proteomes" id="UP000703269"/>
    </source>
</evidence>
<feature type="region of interest" description="Disordered" evidence="1">
    <location>
        <begin position="596"/>
        <end position="628"/>
    </location>
</feature>
<dbReference type="PANTHER" id="PTHR38248:SF2">
    <property type="entry name" value="FUNK1 11"/>
    <property type="match status" value="1"/>
</dbReference>
<evidence type="ECO:0000259" key="2">
    <source>
        <dbReference type="Pfam" id="PF17667"/>
    </source>
</evidence>
<dbReference type="PANTHER" id="PTHR38248">
    <property type="entry name" value="FUNK1 6"/>
    <property type="match status" value="1"/>
</dbReference>
<gene>
    <name evidence="3" type="ORF">PsYK624_136280</name>
</gene>
<dbReference type="EMBL" id="BPQB01000071">
    <property type="protein sequence ID" value="GJE97411.1"/>
    <property type="molecule type" value="Genomic_DNA"/>
</dbReference>
<dbReference type="AlphaFoldDB" id="A0A9P3GMD2"/>
<feature type="region of interest" description="Disordered" evidence="1">
    <location>
        <begin position="775"/>
        <end position="851"/>
    </location>
</feature>
<feature type="compositionally biased region" description="Acidic residues" evidence="1">
    <location>
        <begin position="793"/>
        <end position="810"/>
    </location>
</feature>
<reference evidence="3 4" key="1">
    <citation type="submission" date="2021-08" db="EMBL/GenBank/DDBJ databases">
        <title>Draft Genome Sequence of Phanerochaete sordida strain YK-624.</title>
        <authorList>
            <person name="Mori T."/>
            <person name="Dohra H."/>
            <person name="Suzuki T."/>
            <person name="Kawagishi H."/>
            <person name="Hirai H."/>
        </authorList>
    </citation>
    <scope>NUCLEOTIDE SEQUENCE [LARGE SCALE GENOMIC DNA]</scope>
    <source>
        <strain evidence="3 4">YK-624</strain>
    </source>
</reference>